<feature type="transmembrane region" description="Helical" evidence="1">
    <location>
        <begin position="6"/>
        <end position="30"/>
    </location>
</feature>
<reference evidence="2 3" key="1">
    <citation type="submission" date="2019-10" db="EMBL/GenBank/DDBJ databases">
        <title>Genomic and transcriptomic insights into the perfect genentic adaptation of a filamentous nitrogen-fixing cyanobacterium to rice fields.</title>
        <authorList>
            <person name="Chen Z."/>
        </authorList>
    </citation>
    <scope>NUCLEOTIDE SEQUENCE [LARGE SCALE GENOMIC DNA]</scope>
    <source>
        <strain evidence="2">CCNUC1</strain>
    </source>
</reference>
<keyword evidence="3" id="KW-1185">Reference proteome</keyword>
<dbReference type="Proteomes" id="UP000326678">
    <property type="component" value="Chromosome Gxm1"/>
</dbReference>
<evidence type="ECO:0000256" key="1">
    <source>
        <dbReference type="SAM" id="Phobius"/>
    </source>
</evidence>
<keyword evidence="1" id="KW-0812">Transmembrane</keyword>
<protein>
    <submittedName>
        <fullName evidence="2">Uncharacterized protein</fullName>
    </submittedName>
</protein>
<organism evidence="2 3">
    <name type="scientific">Nostoc sphaeroides CCNUC1</name>
    <dbReference type="NCBI Taxonomy" id="2653204"/>
    <lineage>
        <taxon>Bacteria</taxon>
        <taxon>Bacillati</taxon>
        <taxon>Cyanobacteriota</taxon>
        <taxon>Cyanophyceae</taxon>
        <taxon>Nostocales</taxon>
        <taxon>Nostocaceae</taxon>
        <taxon>Nostoc</taxon>
    </lineage>
</organism>
<dbReference type="AlphaFoldDB" id="A0A5P8VXR5"/>
<keyword evidence="1" id="KW-0472">Membrane</keyword>
<keyword evidence="1" id="KW-1133">Transmembrane helix</keyword>
<dbReference type="KEGG" id="nsh:GXM_02657"/>
<dbReference type="EMBL" id="CP045226">
    <property type="protein sequence ID" value="QFS45180.1"/>
    <property type="molecule type" value="Genomic_DNA"/>
</dbReference>
<name>A0A5P8VXR5_9NOSO</name>
<evidence type="ECO:0000313" key="2">
    <source>
        <dbReference type="EMBL" id="QFS45180.1"/>
    </source>
</evidence>
<gene>
    <name evidence="2" type="ORF">GXM_02657</name>
</gene>
<accession>A0A5P8VXR5</accession>
<proteinExistence type="predicted"/>
<evidence type="ECO:0000313" key="3">
    <source>
        <dbReference type="Proteomes" id="UP000326678"/>
    </source>
</evidence>
<sequence length="38" mass="4499">MGGKKLIISHWSFVIGHWLFLPYPFIYIGYEENKKQAS</sequence>